<evidence type="ECO:0000256" key="11">
    <source>
        <dbReference type="ARBA" id="ARBA00023136"/>
    </source>
</evidence>
<evidence type="ECO:0000256" key="7">
    <source>
        <dbReference type="ARBA" id="ARBA00022723"/>
    </source>
</evidence>
<feature type="transmembrane region" description="Helical" evidence="12">
    <location>
        <begin position="358"/>
        <end position="379"/>
    </location>
</feature>
<accession>A0A220VHC2</accession>
<evidence type="ECO:0000256" key="10">
    <source>
        <dbReference type="ARBA" id="ARBA00023004"/>
    </source>
</evidence>
<dbReference type="GO" id="GO:0020037">
    <property type="term" value="F:heme binding"/>
    <property type="evidence" value="ECO:0007669"/>
    <property type="project" value="TreeGrafter"/>
</dbReference>
<evidence type="ECO:0000256" key="8">
    <source>
        <dbReference type="ARBA" id="ARBA00022982"/>
    </source>
</evidence>
<protein>
    <recommendedName>
        <fullName evidence="15">Cytochrome ubiquinol oxidase subunit I</fullName>
    </recommendedName>
</protein>
<evidence type="ECO:0000256" key="12">
    <source>
        <dbReference type="PIRNR" id="PIRNR006446"/>
    </source>
</evidence>
<name>A0A220VHC2_9GAMM</name>
<dbReference type="KEGG" id="pmai:CF386_12035"/>
<evidence type="ECO:0000256" key="1">
    <source>
        <dbReference type="ARBA" id="ARBA00004651"/>
    </source>
</evidence>
<keyword evidence="3 12" id="KW-0813">Transport</keyword>
<dbReference type="GO" id="GO:0046872">
    <property type="term" value="F:metal ion binding"/>
    <property type="evidence" value="ECO:0007669"/>
    <property type="project" value="UniProtKB-UniRule"/>
</dbReference>
<dbReference type="RefSeq" id="WP_089074673.1">
    <property type="nucleotide sequence ID" value="NZ_CBCSAM010000003.1"/>
</dbReference>
<keyword evidence="7 12" id="KW-0479">Metal-binding</keyword>
<dbReference type="PIRSF" id="PIRSF006446">
    <property type="entry name" value="Cyt_quinol_oxidase_1"/>
    <property type="match status" value="1"/>
</dbReference>
<dbReference type="GO" id="GO:0016682">
    <property type="term" value="F:oxidoreductase activity, acting on diphenols and related substances as donors, oxygen as acceptor"/>
    <property type="evidence" value="ECO:0007669"/>
    <property type="project" value="TreeGrafter"/>
</dbReference>
<evidence type="ECO:0000256" key="5">
    <source>
        <dbReference type="ARBA" id="ARBA00022617"/>
    </source>
</evidence>
<proteinExistence type="inferred from homology"/>
<comment type="subcellular location">
    <subcellularLocation>
        <location evidence="12">Cell inner membrane</location>
    </subcellularLocation>
    <subcellularLocation>
        <location evidence="1">Cell membrane</location>
        <topology evidence="1">Multi-pass membrane protein</topology>
    </subcellularLocation>
</comment>
<dbReference type="PANTHER" id="PTHR30365">
    <property type="entry name" value="CYTOCHROME D UBIQUINOL OXIDASE"/>
    <property type="match status" value="1"/>
</dbReference>
<dbReference type="GO" id="GO:0019646">
    <property type="term" value="P:aerobic electron transport chain"/>
    <property type="evidence" value="ECO:0007669"/>
    <property type="project" value="InterPro"/>
</dbReference>
<dbReference type="GO" id="GO:0005886">
    <property type="term" value="C:plasma membrane"/>
    <property type="evidence" value="ECO:0007669"/>
    <property type="project" value="UniProtKB-SubCell"/>
</dbReference>
<keyword evidence="8 12" id="KW-0249">Electron transport</keyword>
<keyword evidence="10 12" id="KW-0408">Iron</keyword>
<evidence type="ECO:0000256" key="3">
    <source>
        <dbReference type="ARBA" id="ARBA00022448"/>
    </source>
</evidence>
<dbReference type="GO" id="GO:0070069">
    <property type="term" value="C:cytochrome complex"/>
    <property type="evidence" value="ECO:0007669"/>
    <property type="project" value="UniProtKB-UniRule"/>
</dbReference>
<feature type="transmembrane region" description="Helical" evidence="12">
    <location>
        <begin position="399"/>
        <end position="423"/>
    </location>
</feature>
<keyword evidence="6 12" id="KW-0812">Transmembrane</keyword>
<gene>
    <name evidence="13" type="ORF">CF386_12035</name>
</gene>
<feature type="transmembrane region" description="Helical" evidence="12">
    <location>
        <begin position="325"/>
        <end position="346"/>
    </location>
</feature>
<feature type="transmembrane region" description="Helical" evidence="12">
    <location>
        <begin position="127"/>
        <end position="147"/>
    </location>
</feature>
<dbReference type="EMBL" id="CP022356">
    <property type="protein sequence ID" value="ASK79765.1"/>
    <property type="molecule type" value="Genomic_DNA"/>
</dbReference>
<feature type="transmembrane region" description="Helical" evidence="12">
    <location>
        <begin position="184"/>
        <end position="208"/>
    </location>
</feature>
<evidence type="ECO:0000313" key="13">
    <source>
        <dbReference type="EMBL" id="ASK79765.1"/>
    </source>
</evidence>
<dbReference type="OrthoDB" id="9807042at2"/>
<evidence type="ECO:0000256" key="4">
    <source>
        <dbReference type="ARBA" id="ARBA00022475"/>
    </source>
</evidence>
<evidence type="ECO:0000313" key="14">
    <source>
        <dbReference type="Proteomes" id="UP000242175"/>
    </source>
</evidence>
<evidence type="ECO:0008006" key="15">
    <source>
        <dbReference type="Google" id="ProtNLM"/>
    </source>
</evidence>
<feature type="transmembrane region" description="Helical" evidence="12">
    <location>
        <begin position="97"/>
        <end position="118"/>
    </location>
</feature>
<dbReference type="InterPro" id="IPR002585">
    <property type="entry name" value="Cyt-d_ubiquinol_oxidase_su_1"/>
</dbReference>
<sequence>MTNHIVELLARFEFAGCAVLHIVFPTISIGLATFLTVLEGCYLKTKKQIYRDLSDYWRKIFAITFAMGIVSGLVMAFQFGSNWSNYIAKVGDITGTMLYFEATFAFMIEAIFFGLMIYGRKHLSDRMFFVSNLMVAIGTLISLWAIVTNNSWMQTPAGYKEVDGVVAAMSWLQVNFNPSEPLRVAHMLLAAYLTMAFVVISTGAYYLLRNKFVIHAKKMINLGFMFAIPLIFVQLWVGHESGALLNETQPLKMAAIEARWEPEDPASLVAVAWPNMETQSNDYAITLPAPLGSLIDTGDAKAAMPGLKEWTAKGEAIPYVPLTFWSFRVMVGMGVLMLLACLGAIYLKMKGKLYTNRLFLTGLTFMWPVGFLATVTGWLTAESGRQPWMIYNILKTTDALTPSLTLFEVIFSASVIALTYLVVYTVGLRMIFRTARTGFSFLDHKDKHDSDGSDDHHPEQKLEPQGI</sequence>
<organism evidence="13 14">
    <name type="scientific">Paraphotobacterium marinum</name>
    <dbReference type="NCBI Taxonomy" id="1755811"/>
    <lineage>
        <taxon>Bacteria</taxon>
        <taxon>Pseudomonadati</taxon>
        <taxon>Pseudomonadota</taxon>
        <taxon>Gammaproteobacteria</taxon>
        <taxon>Vibrionales</taxon>
        <taxon>Vibrionaceae</taxon>
        <taxon>Paraphotobacterium</taxon>
    </lineage>
</organism>
<keyword evidence="9 12" id="KW-1133">Transmembrane helix</keyword>
<dbReference type="Proteomes" id="UP000242175">
    <property type="component" value="Chromosome small"/>
</dbReference>
<evidence type="ECO:0000256" key="9">
    <source>
        <dbReference type="ARBA" id="ARBA00022989"/>
    </source>
</evidence>
<evidence type="ECO:0000256" key="6">
    <source>
        <dbReference type="ARBA" id="ARBA00022692"/>
    </source>
</evidence>
<keyword evidence="11 12" id="KW-0472">Membrane</keyword>
<feature type="transmembrane region" description="Helical" evidence="12">
    <location>
        <begin position="12"/>
        <end position="38"/>
    </location>
</feature>
<keyword evidence="5 12" id="KW-0349">Heme</keyword>
<dbReference type="GO" id="GO:0009055">
    <property type="term" value="F:electron transfer activity"/>
    <property type="evidence" value="ECO:0007669"/>
    <property type="project" value="UniProtKB-UniRule"/>
</dbReference>
<reference evidence="13 14" key="1">
    <citation type="journal article" date="2016" name="Int. J. Syst. Evol. Microbiol.">
        <title>Paraphotobacterium marinum gen. nov., sp. nov., a member of the family Vibrionaceae, isolated from surface seawater.</title>
        <authorList>
            <person name="Huang Z."/>
            <person name="Dong C."/>
            <person name="Shao Z."/>
        </authorList>
    </citation>
    <scope>NUCLEOTIDE SEQUENCE [LARGE SCALE GENOMIC DNA]</scope>
    <source>
        <strain evidence="13 14">NSCS20N07D</strain>
    </source>
</reference>
<dbReference type="Pfam" id="PF01654">
    <property type="entry name" value="Cyt_bd_oxida_I"/>
    <property type="match status" value="1"/>
</dbReference>
<dbReference type="PANTHER" id="PTHR30365:SF14">
    <property type="entry name" value="CYTOCHROME BD MENAQUINOL OXIDASE SUBUNIT I-RELATED"/>
    <property type="match status" value="1"/>
</dbReference>
<keyword evidence="14" id="KW-1185">Reference proteome</keyword>
<feature type="transmembrane region" description="Helical" evidence="12">
    <location>
        <begin position="59"/>
        <end position="77"/>
    </location>
</feature>
<feature type="transmembrane region" description="Helical" evidence="12">
    <location>
        <begin position="220"/>
        <end position="237"/>
    </location>
</feature>
<comment type="similarity">
    <text evidence="2 12">Belongs to the cytochrome ubiquinol oxidase subunit 1 family.</text>
</comment>
<dbReference type="AlphaFoldDB" id="A0A220VHC2"/>
<keyword evidence="4 12" id="KW-1003">Cell membrane</keyword>
<evidence type="ECO:0000256" key="2">
    <source>
        <dbReference type="ARBA" id="ARBA00009819"/>
    </source>
</evidence>